<organism evidence="2 3">
    <name type="scientific">Naegleria lovaniensis</name>
    <name type="common">Amoeba</name>
    <dbReference type="NCBI Taxonomy" id="51637"/>
    <lineage>
        <taxon>Eukaryota</taxon>
        <taxon>Discoba</taxon>
        <taxon>Heterolobosea</taxon>
        <taxon>Tetramitia</taxon>
        <taxon>Eutetramitia</taxon>
        <taxon>Vahlkampfiidae</taxon>
        <taxon>Naegleria</taxon>
    </lineage>
</organism>
<comment type="caution">
    <text evidence="2">The sequence shown here is derived from an EMBL/GenBank/DDBJ whole genome shotgun (WGS) entry which is preliminary data.</text>
</comment>
<feature type="transmembrane region" description="Helical" evidence="1">
    <location>
        <begin position="41"/>
        <end position="60"/>
    </location>
</feature>
<evidence type="ECO:0000256" key="1">
    <source>
        <dbReference type="SAM" id="Phobius"/>
    </source>
</evidence>
<dbReference type="EMBL" id="PYSW02000020">
    <property type="protein sequence ID" value="KAG2383565.1"/>
    <property type="molecule type" value="Genomic_DNA"/>
</dbReference>
<dbReference type="GeneID" id="68096691"/>
<proteinExistence type="predicted"/>
<dbReference type="Proteomes" id="UP000816034">
    <property type="component" value="Unassembled WGS sequence"/>
</dbReference>
<evidence type="ECO:0000313" key="3">
    <source>
        <dbReference type="Proteomes" id="UP000816034"/>
    </source>
</evidence>
<keyword evidence="1" id="KW-1133">Transmembrane helix</keyword>
<protein>
    <submittedName>
        <fullName evidence="2">Uncharacterized protein</fullName>
    </submittedName>
</protein>
<feature type="transmembrane region" description="Helical" evidence="1">
    <location>
        <begin position="132"/>
        <end position="148"/>
    </location>
</feature>
<accession>A0AA88GSZ7</accession>
<reference evidence="2 3" key="1">
    <citation type="journal article" date="2018" name="BMC Genomics">
        <title>The genome of Naegleria lovaniensis, the basis for a comparative approach to unravel pathogenicity factors of the human pathogenic amoeba N. fowleri.</title>
        <authorList>
            <person name="Liechti N."/>
            <person name="Schurch N."/>
            <person name="Bruggmann R."/>
            <person name="Wittwer M."/>
        </authorList>
    </citation>
    <scope>NUCLEOTIDE SEQUENCE [LARGE SCALE GENOMIC DNA]</scope>
    <source>
        <strain evidence="2 3">ATCC 30569</strain>
    </source>
</reference>
<dbReference type="RefSeq" id="XP_044549244.1">
    <property type="nucleotide sequence ID" value="XM_044693853.1"/>
</dbReference>
<keyword evidence="1" id="KW-0812">Transmembrane</keyword>
<keyword evidence="1" id="KW-0472">Membrane</keyword>
<sequence>MTLSMLSNVLVSLTFISITYYKGTAIYPEETFSLEMISVELMVLANVPLALTFLSIVMKLDKTKRRVSLYGIVVFCFIWVTDIHPESDTCHCIAICVGGSCSVLDSHSHRYSSNLSNVEEEQCQGFFFQFRFSRYIFIPITLSIYLLYDIPAEAGLITASFSIDIFWAFMWKHRVEVYMICILNWGLVYVLFNKNRFLYCYQKPLSLCMSQDAIRKINKDQNKEQNNL</sequence>
<gene>
    <name evidence="2" type="ORF">C9374_004236</name>
</gene>
<evidence type="ECO:0000313" key="2">
    <source>
        <dbReference type="EMBL" id="KAG2383565.1"/>
    </source>
</evidence>
<feature type="transmembrane region" description="Helical" evidence="1">
    <location>
        <begin position="177"/>
        <end position="192"/>
    </location>
</feature>
<dbReference type="AlphaFoldDB" id="A0AA88GSZ7"/>
<name>A0AA88GSZ7_NAELO</name>
<keyword evidence="3" id="KW-1185">Reference proteome</keyword>